<comment type="caution">
    <text evidence="3">The sequence shown here is derived from an EMBL/GenBank/DDBJ whole genome shotgun (WGS) entry which is preliminary data.</text>
</comment>
<dbReference type="EMBL" id="JAKWFO010000008">
    <property type="protein sequence ID" value="KAI9634040.1"/>
    <property type="molecule type" value="Genomic_DNA"/>
</dbReference>
<sequence>MSRLIADGNSLPKDLLNPLAEPHAAADPRDLAVSEQFSRKFARELSNKQDPQSADGSPVALEICVDSLEVLDIARLGKNRFEVCSNLIHGGGLTPSIGLIRAIRSRYPEARLMAMIRPRIGPFVYSETELCVMEQDILAFKSEGVNGVVFGCLTEEGEVDMKACSRLAKAAHPLDITFHRAIDVSCDLARSFWNIATIDGVTRILSSGQARTAPEGIPGLSILSKLCAMHRLHSGRSISVLPGSGLNADNVGGMLDKIASVREVHMTGSSTVVLSTAASPAGQRRKELGFGADEAWTMDREKVAAVWAAMKVRYGL</sequence>
<dbReference type="SUPFAM" id="SSF110395">
    <property type="entry name" value="CutC-like"/>
    <property type="match status" value="1"/>
</dbReference>
<dbReference type="HAMAP" id="MF_00795">
    <property type="entry name" value="CutC"/>
    <property type="match status" value="1"/>
</dbReference>
<name>A0AA38H552_9TREE</name>
<dbReference type="PANTHER" id="PTHR12598:SF0">
    <property type="entry name" value="COPPER HOMEOSTASIS PROTEIN CUTC HOMOLOG"/>
    <property type="match status" value="1"/>
</dbReference>
<dbReference type="GeneID" id="77729445"/>
<evidence type="ECO:0000256" key="1">
    <source>
        <dbReference type="ARBA" id="ARBA00007768"/>
    </source>
</evidence>
<dbReference type="GO" id="GO:0005507">
    <property type="term" value="F:copper ion binding"/>
    <property type="evidence" value="ECO:0007669"/>
    <property type="project" value="TreeGrafter"/>
</dbReference>
<evidence type="ECO:0000313" key="3">
    <source>
        <dbReference type="EMBL" id="KAI9634040.1"/>
    </source>
</evidence>
<evidence type="ECO:0000256" key="2">
    <source>
        <dbReference type="ARBA" id="ARBA00019014"/>
    </source>
</evidence>
<protein>
    <recommendedName>
        <fullName evidence="2">Copper homeostasis protein cutC homolog</fullName>
    </recommendedName>
</protein>
<dbReference type="RefSeq" id="XP_052943817.1">
    <property type="nucleotide sequence ID" value="XM_053090240.1"/>
</dbReference>
<dbReference type="Gene3D" id="3.20.20.380">
    <property type="entry name" value="Copper homeostasis (CutC) domain"/>
    <property type="match status" value="1"/>
</dbReference>
<reference evidence="3" key="1">
    <citation type="journal article" date="2022" name="G3 (Bethesda)">
        <title>High quality genome of the basidiomycete yeast Dioszegia hungarica PDD-24b-2 isolated from cloud water.</title>
        <authorList>
            <person name="Jarrige D."/>
            <person name="Haridas S."/>
            <person name="Bleykasten-Grosshans C."/>
            <person name="Joly M."/>
            <person name="Nadalig T."/>
            <person name="Sancelme M."/>
            <person name="Vuilleumier S."/>
            <person name="Grigoriev I.V."/>
            <person name="Amato P."/>
            <person name="Bringel F."/>
        </authorList>
    </citation>
    <scope>NUCLEOTIDE SEQUENCE</scope>
    <source>
        <strain evidence="3">PDD-24b-2</strain>
    </source>
</reference>
<keyword evidence="4" id="KW-1185">Reference proteome</keyword>
<dbReference type="Proteomes" id="UP001164286">
    <property type="component" value="Unassembled WGS sequence"/>
</dbReference>
<dbReference type="Pfam" id="PF03932">
    <property type="entry name" value="CutC"/>
    <property type="match status" value="1"/>
</dbReference>
<gene>
    <name evidence="3" type="ORF">MKK02DRAFT_38713</name>
</gene>
<dbReference type="InterPro" id="IPR036822">
    <property type="entry name" value="CutC-like_dom_sf"/>
</dbReference>
<dbReference type="InterPro" id="IPR005627">
    <property type="entry name" value="CutC-like"/>
</dbReference>
<comment type="similarity">
    <text evidence="1">Belongs to the CutC family.</text>
</comment>
<evidence type="ECO:0000313" key="4">
    <source>
        <dbReference type="Proteomes" id="UP001164286"/>
    </source>
</evidence>
<organism evidence="3 4">
    <name type="scientific">Dioszegia hungarica</name>
    <dbReference type="NCBI Taxonomy" id="4972"/>
    <lineage>
        <taxon>Eukaryota</taxon>
        <taxon>Fungi</taxon>
        <taxon>Dikarya</taxon>
        <taxon>Basidiomycota</taxon>
        <taxon>Agaricomycotina</taxon>
        <taxon>Tremellomycetes</taxon>
        <taxon>Tremellales</taxon>
        <taxon>Bulleribasidiaceae</taxon>
        <taxon>Dioszegia</taxon>
    </lineage>
</organism>
<dbReference type="AlphaFoldDB" id="A0AA38H552"/>
<dbReference type="PANTHER" id="PTHR12598">
    <property type="entry name" value="COPPER HOMEOSTASIS PROTEIN CUTC"/>
    <property type="match status" value="1"/>
</dbReference>
<accession>A0AA38H552</accession>
<proteinExistence type="inferred from homology"/>